<keyword evidence="1" id="KW-0472">Membrane</keyword>
<dbReference type="STRING" id="408074.SAMN05660909_03940"/>
<dbReference type="RefSeq" id="WP_089763637.1">
    <property type="nucleotide sequence ID" value="NZ_BKAT01000033.1"/>
</dbReference>
<dbReference type="InterPro" id="IPR012373">
    <property type="entry name" value="Ferrdict_sens_TM"/>
</dbReference>
<evidence type="ECO:0000313" key="3">
    <source>
        <dbReference type="EMBL" id="SEA88246.1"/>
    </source>
</evidence>
<evidence type="ECO:0000256" key="1">
    <source>
        <dbReference type="SAM" id="Phobius"/>
    </source>
</evidence>
<dbReference type="Proteomes" id="UP000199656">
    <property type="component" value="Unassembled WGS sequence"/>
</dbReference>
<dbReference type="Gene3D" id="3.55.50.30">
    <property type="match status" value="1"/>
</dbReference>
<organism evidence="3 4">
    <name type="scientific">Chitinophaga terrae</name>
    <name type="common">ex Kim and Jung 2007</name>
    <dbReference type="NCBI Taxonomy" id="408074"/>
    <lineage>
        <taxon>Bacteria</taxon>
        <taxon>Pseudomonadati</taxon>
        <taxon>Bacteroidota</taxon>
        <taxon>Chitinophagia</taxon>
        <taxon>Chitinophagales</taxon>
        <taxon>Chitinophagaceae</taxon>
        <taxon>Chitinophaga</taxon>
    </lineage>
</organism>
<dbReference type="PANTHER" id="PTHR30273:SF2">
    <property type="entry name" value="PROTEIN FECR"/>
    <property type="match status" value="1"/>
</dbReference>
<dbReference type="OrthoDB" id="923517at2"/>
<feature type="transmembrane region" description="Helical" evidence="1">
    <location>
        <begin position="103"/>
        <end position="123"/>
    </location>
</feature>
<sequence>MKKESIAKKYVHYKESDFLTDSYFQEWVYQPSPDHDAFWQQVINTVPQQKGTIENARLYLKSITFVTHTPTDEEVEMSWNRHLQLIQALPQPTGRVHSLRRRWLQAAAVLAGAILITGAVFFLKSRSNPQIIASTGFGEMKRVILPDGSQVDLNANSRITYSKNWKKGHSREVWLEGEALFNVTHLNKNTNQVQADESFQVHTKDLTVTVLGTIFDIRQRRLKTEVVLQSGKIKLSFANGKEQDIIMNPGQIVSYDGQEKKSSTGNISPEKFSAWKNQKLILQDPKVNEILVYLEDNFGKKIIIDDPELGNRTVNGPILISSLDDALFVLSTVLNTEVVKQDSTTIIMRPRDAR</sequence>
<dbReference type="EMBL" id="FNRL01000020">
    <property type="protein sequence ID" value="SEA88246.1"/>
    <property type="molecule type" value="Genomic_DNA"/>
</dbReference>
<dbReference type="Gene3D" id="2.60.120.1440">
    <property type="match status" value="1"/>
</dbReference>
<protein>
    <submittedName>
        <fullName evidence="3">FecR family protein</fullName>
    </submittedName>
</protein>
<dbReference type="PANTHER" id="PTHR30273">
    <property type="entry name" value="PERIPLASMIC SIGNAL SENSOR AND SIGMA FACTOR ACTIVATOR FECR-RELATED"/>
    <property type="match status" value="1"/>
</dbReference>
<dbReference type="Pfam" id="PF04773">
    <property type="entry name" value="FecR"/>
    <property type="match status" value="1"/>
</dbReference>
<name>A0A1H4ETI9_9BACT</name>
<accession>A0A1H4ETI9</accession>
<dbReference type="AlphaFoldDB" id="A0A1H4ETI9"/>
<evidence type="ECO:0000313" key="4">
    <source>
        <dbReference type="Proteomes" id="UP000199656"/>
    </source>
</evidence>
<gene>
    <name evidence="3" type="ORF">SAMN05660909_03940</name>
</gene>
<proteinExistence type="predicted"/>
<keyword evidence="1" id="KW-1133">Transmembrane helix</keyword>
<keyword evidence="4" id="KW-1185">Reference proteome</keyword>
<dbReference type="GO" id="GO:0016989">
    <property type="term" value="F:sigma factor antagonist activity"/>
    <property type="evidence" value="ECO:0007669"/>
    <property type="project" value="TreeGrafter"/>
</dbReference>
<reference evidence="4" key="1">
    <citation type="submission" date="2016-10" db="EMBL/GenBank/DDBJ databases">
        <authorList>
            <person name="Varghese N."/>
            <person name="Submissions S."/>
        </authorList>
    </citation>
    <scope>NUCLEOTIDE SEQUENCE [LARGE SCALE GENOMIC DNA]</scope>
    <source>
        <strain evidence="4">DSM 23920</strain>
    </source>
</reference>
<keyword evidence="1" id="KW-0812">Transmembrane</keyword>
<evidence type="ECO:0000259" key="2">
    <source>
        <dbReference type="Pfam" id="PF04773"/>
    </source>
</evidence>
<dbReference type="InterPro" id="IPR006860">
    <property type="entry name" value="FecR"/>
</dbReference>
<feature type="domain" description="FecR protein" evidence="2">
    <location>
        <begin position="134"/>
        <end position="234"/>
    </location>
</feature>